<evidence type="ECO:0000259" key="1">
    <source>
        <dbReference type="SMART" id="SM01008"/>
    </source>
</evidence>
<sequence>MNRPFKPTAPSRRDVVVAASLVGGSLLVGCSPADLMSMGSKVEVGAFGPFIKIAPDGAVTVISKHIEFGQGSHAGLAALVAEELGADWSRVRVEYAPANAKLYSNGNVGAQLTGGSSAIANSWDQLRKAGATARAMFVQAAANRWNVPAGEITVKDSLLTHASGKAATFADLLTDAAKVPPPTEVKLKDPKAFALIGTDRVRRKDSQAKSDGTARYTQDVRLPNMLTAMVAHPPRFGAKVKSFDATEAKKVAGVVDVFQVPSGVAVVAQNTYAAKLGREALNVTWDEDKAEKRGSAAIAQHFKDVLVGKDASVKWEPFDQRGDASSLASAKGENVFEATYEFPYLAHATMEPMNCVASVDGSKVKLVFGSQGPTLDQLNAAKIVGCLPGSVEVETLFAGGSFGRRANFQSDYVAECVHIAKKVGDGRPVKLVWTREDDMQAGYFRPIVVHAVKVTLDKDGYPAAWRHRIVTQSIMKGSPMPMGKGPDQTAIEGAAGSPYLKATPVVDAQVAFPDVGVPVLWWRSVGATHTAFVMEHTIDQLARKAGKDPVEYRRALYRKAGADRHLAALNHAIDKAGPVATPGWARGVAVHESFGSVVAQVAEVKREEGVPRVGRVIAAVDCGVAISPDQIAAQMEGGICYGLSAALFGEVTLTDGKVDQGNFDTYRVLRINEAPMVETHIVPSGNAPSGVGEPGTPVIAPAVANALLALDQRATARLPLIRGA</sequence>
<name>A0ABN5IN16_9CAUL</name>
<dbReference type="PROSITE" id="PS51257">
    <property type="entry name" value="PROKAR_LIPOPROTEIN"/>
    <property type="match status" value="1"/>
</dbReference>
<dbReference type="SUPFAM" id="SSF56003">
    <property type="entry name" value="Molybdenum cofactor-binding domain"/>
    <property type="match status" value="2"/>
</dbReference>
<evidence type="ECO:0000313" key="3">
    <source>
        <dbReference type="Proteomes" id="UP000240527"/>
    </source>
</evidence>
<dbReference type="Gene3D" id="3.90.1170.50">
    <property type="entry name" value="Aldehyde oxidase/xanthine dehydrogenase, a/b hammerhead"/>
    <property type="match status" value="1"/>
</dbReference>
<dbReference type="PANTHER" id="PTHR47495:SF2">
    <property type="entry name" value="ALDEHYDE DEHYDROGENASE"/>
    <property type="match status" value="1"/>
</dbReference>
<proteinExistence type="predicted"/>
<keyword evidence="3" id="KW-1185">Reference proteome</keyword>
<dbReference type="Pfam" id="PF20256">
    <property type="entry name" value="MoCoBD_2"/>
    <property type="match status" value="2"/>
</dbReference>
<dbReference type="InterPro" id="IPR046867">
    <property type="entry name" value="AldOxase/xan_DH_MoCoBD2"/>
</dbReference>
<gene>
    <name evidence="2" type="ORF">B7G68_00255</name>
</gene>
<dbReference type="InterPro" id="IPR008274">
    <property type="entry name" value="AldOxase/xan_DH_MoCoBD1"/>
</dbReference>
<dbReference type="PANTHER" id="PTHR47495">
    <property type="entry name" value="ALDEHYDE DEHYDROGENASE"/>
    <property type="match status" value="1"/>
</dbReference>
<organism evidence="2 3">
    <name type="scientific">Caulobacter segnis</name>
    <dbReference type="NCBI Taxonomy" id="88688"/>
    <lineage>
        <taxon>Bacteria</taxon>
        <taxon>Pseudomonadati</taxon>
        <taxon>Pseudomonadota</taxon>
        <taxon>Alphaproteobacteria</taxon>
        <taxon>Caulobacterales</taxon>
        <taxon>Caulobacteraceae</taxon>
        <taxon>Caulobacter</taxon>
    </lineage>
</organism>
<evidence type="ECO:0000313" key="2">
    <source>
        <dbReference type="EMBL" id="AVQ00431.1"/>
    </source>
</evidence>
<dbReference type="InterPro" id="IPR052516">
    <property type="entry name" value="N-heterocyclic_Hydroxylase"/>
</dbReference>
<protein>
    <submittedName>
        <fullName evidence="2">Xanthine dehydrogenase family protein molybdopterin-binding subunit</fullName>
    </submittedName>
</protein>
<dbReference type="EMBL" id="CP027850">
    <property type="protein sequence ID" value="AVQ00431.1"/>
    <property type="molecule type" value="Genomic_DNA"/>
</dbReference>
<accession>A0ABN5IN16</accession>
<dbReference type="InterPro" id="IPR012368">
    <property type="entry name" value="OxRdtase_Mopterin-bd_su_IorB"/>
</dbReference>
<dbReference type="Pfam" id="PF02738">
    <property type="entry name" value="MoCoBD_1"/>
    <property type="match status" value="1"/>
</dbReference>
<dbReference type="SMART" id="SM01008">
    <property type="entry name" value="Ald_Xan_dh_C"/>
    <property type="match status" value="1"/>
</dbReference>
<dbReference type="InterPro" id="IPR037165">
    <property type="entry name" value="AldOxase/xan_DH_Mopterin-bd_sf"/>
</dbReference>
<dbReference type="RefSeq" id="WP_013077254.1">
    <property type="nucleotide sequence ID" value="NZ_CP027850.1"/>
</dbReference>
<dbReference type="Proteomes" id="UP000240527">
    <property type="component" value="Chromosome"/>
</dbReference>
<feature type="domain" description="Aldehyde oxidase/xanthine dehydrogenase a/b hammerhead" evidence="1">
    <location>
        <begin position="211"/>
        <end position="289"/>
    </location>
</feature>
<dbReference type="InterPro" id="IPR000674">
    <property type="entry name" value="Ald_Oxase/Xan_DH_a/b"/>
</dbReference>
<reference evidence="2 3" key="1">
    <citation type="journal article" date="2015" name="Biotechnol. Bioeng.">
        <title>Genome sequence and phenotypic characterization of Caulobacter segnis.</title>
        <authorList>
            <person name="Patel S."/>
            <person name="Fletcher B."/>
            <person name="Scott D.C."/>
            <person name="Ely B."/>
        </authorList>
    </citation>
    <scope>NUCLEOTIDE SEQUENCE [LARGE SCALE GENOMIC DNA]</scope>
    <source>
        <strain evidence="2 3">TK0059</strain>
    </source>
</reference>
<dbReference type="PIRSF" id="PIRSF036389">
    <property type="entry name" value="IOR_B"/>
    <property type="match status" value="1"/>
</dbReference>
<dbReference type="Gene3D" id="3.30.365.10">
    <property type="entry name" value="Aldehyde oxidase/xanthine dehydrogenase, molybdopterin binding domain"/>
    <property type="match status" value="4"/>
</dbReference>